<reference evidence="3 4" key="1">
    <citation type="submission" date="2018-04" db="EMBL/GenBank/DDBJ databases">
        <authorList>
            <person name="Eckel V.P."/>
            <person name="Vogel R.F."/>
        </authorList>
    </citation>
    <scope>NUCLEOTIDE SEQUENCE [LARGE SCALE GENOMIC DNA]</scope>
    <source>
        <strain evidence="4">TMW 2.1764</strain>
    </source>
</reference>
<feature type="region of interest" description="Disordered" evidence="1">
    <location>
        <begin position="416"/>
        <end position="442"/>
    </location>
</feature>
<organism evidence="3 4">
    <name type="scientific">Bifidobacterium tibiigranuli</name>
    <dbReference type="NCBI Taxonomy" id="2172043"/>
    <lineage>
        <taxon>Bacteria</taxon>
        <taxon>Bacillati</taxon>
        <taxon>Actinomycetota</taxon>
        <taxon>Actinomycetes</taxon>
        <taxon>Bifidobacteriales</taxon>
        <taxon>Bifidobacteriaceae</taxon>
        <taxon>Bifidobacterium</taxon>
    </lineage>
</organism>
<gene>
    <name evidence="3" type="ORF">DDE84_10560</name>
</gene>
<feature type="signal peptide" evidence="2">
    <location>
        <begin position="1"/>
        <end position="26"/>
    </location>
</feature>
<name>A0A5N6RZ53_9BIFI</name>
<proteinExistence type="predicted"/>
<comment type="caution">
    <text evidence="3">The sequence shown here is derived from an EMBL/GenBank/DDBJ whole genome shotgun (WGS) entry which is preliminary data.</text>
</comment>
<dbReference type="OrthoDB" id="3239411at2"/>
<dbReference type="RefSeq" id="WP_152581662.1">
    <property type="nucleotide sequence ID" value="NZ_QDAG01000012.1"/>
</dbReference>
<dbReference type="GeneID" id="78128118"/>
<evidence type="ECO:0000256" key="2">
    <source>
        <dbReference type="SAM" id="SignalP"/>
    </source>
</evidence>
<dbReference type="Proteomes" id="UP000325415">
    <property type="component" value="Unassembled WGS sequence"/>
</dbReference>
<evidence type="ECO:0000313" key="3">
    <source>
        <dbReference type="EMBL" id="KAE8126556.1"/>
    </source>
</evidence>
<dbReference type="Gene3D" id="3.40.50.2300">
    <property type="match status" value="3"/>
</dbReference>
<dbReference type="InterPro" id="IPR028082">
    <property type="entry name" value="Peripla_BP_I"/>
</dbReference>
<evidence type="ECO:0000256" key="1">
    <source>
        <dbReference type="SAM" id="MobiDB-lite"/>
    </source>
</evidence>
<dbReference type="SUPFAM" id="SSF53822">
    <property type="entry name" value="Periplasmic binding protein-like I"/>
    <property type="match status" value="1"/>
</dbReference>
<dbReference type="AlphaFoldDB" id="A0A5N6RZ53"/>
<accession>A0A5N6RZ53</accession>
<feature type="chain" id="PRO_5039239117" description="Periplasmic binding protein domain-containing protein" evidence="2">
    <location>
        <begin position="27"/>
        <end position="542"/>
    </location>
</feature>
<keyword evidence="2" id="KW-0732">Signal</keyword>
<feature type="region of interest" description="Disordered" evidence="1">
    <location>
        <begin position="167"/>
        <end position="191"/>
    </location>
</feature>
<dbReference type="PROSITE" id="PS51257">
    <property type="entry name" value="PROKAR_LIPOPROTEIN"/>
    <property type="match status" value="1"/>
</dbReference>
<evidence type="ECO:0008006" key="5">
    <source>
        <dbReference type="Google" id="ProtNLM"/>
    </source>
</evidence>
<protein>
    <recommendedName>
        <fullName evidence="5">Periplasmic binding protein domain-containing protein</fullName>
    </recommendedName>
</protein>
<dbReference type="EMBL" id="QDAG01000012">
    <property type="protein sequence ID" value="KAE8126556.1"/>
    <property type="molecule type" value="Genomic_DNA"/>
</dbReference>
<feature type="compositionally biased region" description="Low complexity" evidence="1">
    <location>
        <begin position="176"/>
        <end position="191"/>
    </location>
</feature>
<evidence type="ECO:0000313" key="4">
    <source>
        <dbReference type="Proteomes" id="UP000325415"/>
    </source>
</evidence>
<keyword evidence="4" id="KW-1185">Reference proteome</keyword>
<feature type="compositionally biased region" description="Low complexity" evidence="1">
    <location>
        <begin position="426"/>
        <end position="436"/>
    </location>
</feature>
<sequence>MARRCASRLTAFLVAAGMLITLGACSSSGSTVTKTPPASSPLGSVAVFLPSDGLTISQHTPLNKWTKFTPTLTKSLENRGFSRGSINVTTSDSFDKQSRSIQDYVVNTLAITDNKAKTKAPASGGSSSSGATQHAASNATLIVAPVVQLGDADTQYGDYASHSVTWDAARGKSGGDDSTGTSGKSSADDSAATLRQAGDRLVSALKLARESGVHVIVLSNPIQGFTPDVFVQMSTAEQIGSLQAKLLASKLQLDKVSRDNPKSIEVLLPRAAAQDGADNADSADSAAKDGSQDDFAAEAFVGIWKVLGPYVAAGKVVSPSGSFNAKTTQKDWQASAFDASKPQQVKDELARRLGMEQKKTPHTRIDGIIAMNDFVASSAIDELDSLQYTGSAADVNPAITISGVLDNIAGKKDLLRGSVPDPAKQPAANDTTTTPENTEKNNSRWPIVTGYGAYIDTIPQVVNGRLWMTGLEDRQLMAANIAQACEQLDRSQDIGKLPFIALANVNGAQVPTIQGQPLAVSASNLKKTLIDPGYITLAEAGL</sequence>